<dbReference type="EMBL" id="MNPL01003816">
    <property type="protein sequence ID" value="OQR77226.1"/>
    <property type="molecule type" value="Genomic_DNA"/>
</dbReference>
<organism evidence="13 14">
    <name type="scientific">Tropilaelaps mercedesae</name>
    <dbReference type="NCBI Taxonomy" id="418985"/>
    <lineage>
        <taxon>Eukaryota</taxon>
        <taxon>Metazoa</taxon>
        <taxon>Ecdysozoa</taxon>
        <taxon>Arthropoda</taxon>
        <taxon>Chelicerata</taxon>
        <taxon>Arachnida</taxon>
        <taxon>Acari</taxon>
        <taxon>Parasitiformes</taxon>
        <taxon>Mesostigmata</taxon>
        <taxon>Gamasina</taxon>
        <taxon>Dermanyssoidea</taxon>
        <taxon>Laelapidae</taxon>
        <taxon>Tropilaelaps</taxon>
    </lineage>
</organism>
<dbReference type="PROSITE" id="PS00914">
    <property type="entry name" value="SYNTAXIN"/>
    <property type="match status" value="1"/>
</dbReference>
<dbReference type="Pfam" id="PF05739">
    <property type="entry name" value="SNARE"/>
    <property type="match status" value="1"/>
</dbReference>
<dbReference type="PANTHER" id="PTHR19957">
    <property type="entry name" value="SYNTAXIN"/>
    <property type="match status" value="1"/>
</dbReference>
<dbReference type="Gene3D" id="1.20.58.70">
    <property type="match status" value="1"/>
</dbReference>
<dbReference type="CDD" id="cd15845">
    <property type="entry name" value="SNARE_syntaxin16"/>
    <property type="match status" value="1"/>
</dbReference>
<dbReference type="InterPro" id="IPR006012">
    <property type="entry name" value="Syntaxin/epimorphin_CS"/>
</dbReference>
<evidence type="ECO:0000256" key="9">
    <source>
        <dbReference type="ARBA" id="ARBA00023136"/>
    </source>
</evidence>
<dbReference type="GO" id="GO:0048278">
    <property type="term" value="P:vesicle docking"/>
    <property type="evidence" value="ECO:0007669"/>
    <property type="project" value="TreeGrafter"/>
</dbReference>
<feature type="domain" description="T-SNARE coiled-coil homology" evidence="12">
    <location>
        <begin position="218"/>
        <end position="280"/>
    </location>
</feature>
<dbReference type="OrthoDB" id="10251371at2759"/>
<name>A0A1V9XUP3_9ACAR</name>
<dbReference type="GO" id="GO:0031201">
    <property type="term" value="C:SNARE complex"/>
    <property type="evidence" value="ECO:0007669"/>
    <property type="project" value="TreeGrafter"/>
</dbReference>
<keyword evidence="8 10" id="KW-0175">Coiled coil</keyword>
<dbReference type="GO" id="GO:0006906">
    <property type="term" value="P:vesicle fusion"/>
    <property type="evidence" value="ECO:0007669"/>
    <property type="project" value="TreeGrafter"/>
</dbReference>
<evidence type="ECO:0000256" key="11">
    <source>
        <dbReference type="SAM" id="Phobius"/>
    </source>
</evidence>
<dbReference type="GO" id="GO:0005484">
    <property type="term" value="F:SNAP receptor activity"/>
    <property type="evidence" value="ECO:0007669"/>
    <property type="project" value="InterPro"/>
</dbReference>
<evidence type="ECO:0000313" key="14">
    <source>
        <dbReference type="Proteomes" id="UP000192247"/>
    </source>
</evidence>
<evidence type="ECO:0000256" key="4">
    <source>
        <dbReference type="ARBA" id="ARBA00022692"/>
    </source>
</evidence>
<keyword evidence="5" id="KW-0653">Protein transport</keyword>
<dbReference type="PANTHER" id="PTHR19957:SF83">
    <property type="entry name" value="SYNTAXIN-16"/>
    <property type="match status" value="1"/>
</dbReference>
<dbReference type="Proteomes" id="UP000192247">
    <property type="component" value="Unassembled WGS sequence"/>
</dbReference>
<dbReference type="AlphaFoldDB" id="A0A1V9XUP3"/>
<keyword evidence="14" id="KW-1185">Reference proteome</keyword>
<dbReference type="PROSITE" id="PS50192">
    <property type="entry name" value="T_SNARE"/>
    <property type="match status" value="1"/>
</dbReference>
<dbReference type="InterPro" id="IPR000727">
    <property type="entry name" value="T_SNARE_dom"/>
</dbReference>
<comment type="subcellular location">
    <subcellularLocation>
        <location evidence="1">Golgi apparatus membrane</location>
        <topology evidence="1">Single-pass type IV membrane protein</topology>
    </subcellularLocation>
</comment>
<keyword evidence="7" id="KW-0333">Golgi apparatus</keyword>
<evidence type="ECO:0000256" key="2">
    <source>
        <dbReference type="ARBA" id="ARBA00009063"/>
    </source>
</evidence>
<comment type="similarity">
    <text evidence="2">Belongs to the syntaxin family.</text>
</comment>
<evidence type="ECO:0000256" key="10">
    <source>
        <dbReference type="SAM" id="Coils"/>
    </source>
</evidence>
<reference evidence="13 14" key="1">
    <citation type="journal article" date="2017" name="Gigascience">
        <title>Draft genome of the honey bee ectoparasitic mite, Tropilaelaps mercedesae, is shaped by the parasitic life history.</title>
        <authorList>
            <person name="Dong X."/>
            <person name="Armstrong S.D."/>
            <person name="Xia D."/>
            <person name="Makepeace B.L."/>
            <person name="Darby A.C."/>
            <person name="Kadowaki T."/>
        </authorList>
    </citation>
    <scope>NUCLEOTIDE SEQUENCE [LARGE SCALE GENOMIC DNA]</scope>
    <source>
        <strain evidence="13">Wuxi-XJTLU</strain>
    </source>
</reference>
<dbReference type="SUPFAM" id="SSF47661">
    <property type="entry name" value="t-snare proteins"/>
    <property type="match status" value="1"/>
</dbReference>
<sequence length="313" mass="35471">MALKNLTDVYLLMRSNSARAKHSLDEFQDDVGDTVALVGAEGDVEKGDWSGSLRNRERKVLQAPLWTDNLTEIKADLERIRHQLRELERLHDKHLNRPSLLDEQEEESRIRAAQNEIGRLLRDCQSHVAIINRWSHAKQSGRLERQLTDNVVRAVAGQLREVTELFRRGQTDYCNRIKQRNNAGSFFDEAIDLSGSSAEPAILQTDVMFVTTQDLLTADEVAQREQEIQAVVRSINELNVVFKEVARLVVEQGSIVDRIDYNVDAVQMSVNQGLQQLRQVAAYQRGSGKLKCIVGLAVTTLFLIILLFITKLS</sequence>
<evidence type="ECO:0000256" key="3">
    <source>
        <dbReference type="ARBA" id="ARBA00022448"/>
    </source>
</evidence>
<feature type="coiled-coil region" evidence="10">
    <location>
        <begin position="70"/>
        <end position="123"/>
    </location>
</feature>
<comment type="caution">
    <text evidence="13">The sequence shown here is derived from an EMBL/GenBank/DDBJ whole genome shotgun (WGS) entry which is preliminary data.</text>
</comment>
<evidence type="ECO:0000313" key="13">
    <source>
        <dbReference type="EMBL" id="OQR77226.1"/>
    </source>
</evidence>
<evidence type="ECO:0000259" key="12">
    <source>
        <dbReference type="PROSITE" id="PS50192"/>
    </source>
</evidence>
<proteinExistence type="inferred from homology"/>
<evidence type="ECO:0000256" key="1">
    <source>
        <dbReference type="ARBA" id="ARBA00004409"/>
    </source>
</evidence>
<gene>
    <name evidence="13" type="ORF">BIW11_07246</name>
</gene>
<evidence type="ECO:0000256" key="5">
    <source>
        <dbReference type="ARBA" id="ARBA00022927"/>
    </source>
</evidence>
<evidence type="ECO:0000256" key="8">
    <source>
        <dbReference type="ARBA" id="ARBA00023054"/>
    </source>
</evidence>
<keyword evidence="9 11" id="KW-0472">Membrane</keyword>
<feature type="transmembrane region" description="Helical" evidence="11">
    <location>
        <begin position="292"/>
        <end position="310"/>
    </location>
</feature>
<dbReference type="InParanoid" id="A0A1V9XUP3"/>
<dbReference type="GO" id="GO:0006886">
    <property type="term" value="P:intracellular protein transport"/>
    <property type="evidence" value="ECO:0007669"/>
    <property type="project" value="InterPro"/>
</dbReference>
<dbReference type="GO" id="GO:0000149">
    <property type="term" value="F:SNARE binding"/>
    <property type="evidence" value="ECO:0007669"/>
    <property type="project" value="TreeGrafter"/>
</dbReference>
<accession>A0A1V9XUP3</accession>
<keyword evidence="4 11" id="KW-0812">Transmembrane</keyword>
<dbReference type="SMART" id="SM00397">
    <property type="entry name" value="t_SNARE"/>
    <property type="match status" value="1"/>
</dbReference>
<evidence type="ECO:0000256" key="7">
    <source>
        <dbReference type="ARBA" id="ARBA00023034"/>
    </source>
</evidence>
<dbReference type="FunCoup" id="A0A1V9XUP3">
    <property type="interactions" value="1525"/>
</dbReference>
<keyword evidence="3" id="KW-0813">Transport</keyword>
<dbReference type="STRING" id="418985.A0A1V9XUP3"/>
<protein>
    <submittedName>
        <fullName evidence="13">Syntaxin-16-like</fullName>
    </submittedName>
</protein>
<dbReference type="GO" id="GO:0000139">
    <property type="term" value="C:Golgi membrane"/>
    <property type="evidence" value="ECO:0007669"/>
    <property type="project" value="UniProtKB-SubCell"/>
</dbReference>
<keyword evidence="6 11" id="KW-1133">Transmembrane helix</keyword>
<dbReference type="InterPro" id="IPR045242">
    <property type="entry name" value="Syntaxin"/>
</dbReference>
<evidence type="ECO:0000256" key="6">
    <source>
        <dbReference type="ARBA" id="ARBA00022989"/>
    </source>
</evidence>
<dbReference type="InterPro" id="IPR010989">
    <property type="entry name" value="SNARE"/>
</dbReference>